<dbReference type="Gene3D" id="1.25.10.10">
    <property type="entry name" value="Leucine-rich Repeat Variant"/>
    <property type="match status" value="2"/>
</dbReference>
<dbReference type="AlphaFoldDB" id="A0A7D9L0C5"/>
<proteinExistence type="predicted"/>
<dbReference type="EMBL" id="CACRXK020011929">
    <property type="protein sequence ID" value="CAB4022345.1"/>
    <property type="molecule type" value="Genomic_DNA"/>
</dbReference>
<evidence type="ECO:0000313" key="2">
    <source>
        <dbReference type="Proteomes" id="UP001152795"/>
    </source>
</evidence>
<reference evidence="1" key="1">
    <citation type="submission" date="2020-04" db="EMBL/GenBank/DDBJ databases">
        <authorList>
            <person name="Alioto T."/>
            <person name="Alioto T."/>
            <person name="Gomez Garrido J."/>
        </authorList>
    </citation>
    <scope>NUCLEOTIDE SEQUENCE</scope>
    <source>
        <strain evidence="1">A484AB</strain>
    </source>
</reference>
<keyword evidence="2" id="KW-1185">Reference proteome</keyword>
<sequence>MEFNRRNAIMFVVGVLGGAGAVYTLVYLRKMLRKSSKRATIEQLTDGISLETLKKLSEVPNVSIRQCARGVLTARALKPECLRFLIQLCYAEDEESVLKACTVLEFLTKNAKCRARVIYLGALEALSHAIYRSWTKRNKGEIFNDDEKIQHLACVAIFDLINDADDDTPKIHLLDKNPSFVPTILAIMKATHNRDIEKWGLYLIHQIAVCEATRDELCQHWVVIEVVSKLVVKSQGEPLRLRLALQVLVTLANILMANDEANVLQEIRSYGVIMPTIGCLKSENRELIYWAVGLLHEFVALDIALPEICAVPILLRSLYSVLISNEASIQRLVLRVLRFLCQSSDDFKAKTTHNKHLLARLPTCLASGDRDVTSWSLYLIHDIATSGM</sequence>
<accession>A0A7D9L0C5</accession>
<gene>
    <name evidence="1" type="ORF">PACLA_8A029244</name>
</gene>
<name>A0A7D9L0C5_PARCT</name>
<organism evidence="1 2">
    <name type="scientific">Paramuricea clavata</name>
    <name type="common">Red gorgonian</name>
    <name type="synonym">Violescent sea-whip</name>
    <dbReference type="NCBI Taxonomy" id="317549"/>
    <lineage>
        <taxon>Eukaryota</taxon>
        <taxon>Metazoa</taxon>
        <taxon>Cnidaria</taxon>
        <taxon>Anthozoa</taxon>
        <taxon>Octocorallia</taxon>
        <taxon>Malacalcyonacea</taxon>
        <taxon>Plexauridae</taxon>
        <taxon>Paramuricea</taxon>
    </lineage>
</organism>
<dbReference type="Proteomes" id="UP001152795">
    <property type="component" value="Unassembled WGS sequence"/>
</dbReference>
<dbReference type="InterPro" id="IPR011989">
    <property type="entry name" value="ARM-like"/>
</dbReference>
<protein>
    <submittedName>
        <fullName evidence="1">ARM repeat-containing</fullName>
    </submittedName>
</protein>
<dbReference type="InterPro" id="IPR016024">
    <property type="entry name" value="ARM-type_fold"/>
</dbReference>
<dbReference type="SUPFAM" id="SSF48371">
    <property type="entry name" value="ARM repeat"/>
    <property type="match status" value="1"/>
</dbReference>
<dbReference type="OrthoDB" id="258495at2759"/>
<comment type="caution">
    <text evidence="1">The sequence shown here is derived from an EMBL/GenBank/DDBJ whole genome shotgun (WGS) entry which is preliminary data.</text>
</comment>
<evidence type="ECO:0000313" key="1">
    <source>
        <dbReference type="EMBL" id="CAB4022345.1"/>
    </source>
</evidence>